<keyword evidence="12" id="KW-0233">DNA recombination</keyword>
<dbReference type="GO" id="GO:0043590">
    <property type="term" value="C:bacterial nucleoid"/>
    <property type="evidence" value="ECO:0007669"/>
    <property type="project" value="TreeGrafter"/>
</dbReference>
<evidence type="ECO:0000256" key="9">
    <source>
        <dbReference type="ARBA" id="ARBA00022833"/>
    </source>
</evidence>
<keyword evidence="6" id="KW-0227">DNA damage</keyword>
<feature type="domain" description="HRDC" evidence="18">
    <location>
        <begin position="610"/>
        <end position="683"/>
    </location>
</feature>
<dbReference type="GO" id="GO:0006310">
    <property type="term" value="P:DNA recombination"/>
    <property type="evidence" value="ECO:0007669"/>
    <property type="project" value="UniProtKB-UniRule"/>
</dbReference>
<dbReference type="NCBIfam" id="TIGR01389">
    <property type="entry name" value="recQ"/>
    <property type="match status" value="1"/>
</dbReference>
<keyword evidence="9" id="KW-0862">Zinc</keyword>
<dbReference type="GO" id="GO:0006260">
    <property type="term" value="P:DNA replication"/>
    <property type="evidence" value="ECO:0007669"/>
    <property type="project" value="InterPro"/>
</dbReference>
<dbReference type="GO" id="GO:0009378">
    <property type="term" value="F:four-way junction helicase activity"/>
    <property type="evidence" value="ECO:0007669"/>
    <property type="project" value="TreeGrafter"/>
</dbReference>
<dbReference type="SMART" id="SM00341">
    <property type="entry name" value="HRDC"/>
    <property type="match status" value="1"/>
</dbReference>
<keyword evidence="4" id="KW-0479">Metal-binding</keyword>
<evidence type="ECO:0000259" key="18">
    <source>
        <dbReference type="PROSITE" id="PS50967"/>
    </source>
</evidence>
<evidence type="ECO:0000256" key="16">
    <source>
        <dbReference type="NCBIfam" id="TIGR01389"/>
    </source>
</evidence>
<dbReference type="CDD" id="cd17920">
    <property type="entry name" value="DEXHc_RecQ"/>
    <property type="match status" value="1"/>
</dbReference>
<keyword evidence="8 21" id="KW-0347">Helicase</keyword>
<evidence type="ECO:0000256" key="15">
    <source>
        <dbReference type="ARBA" id="ARBA00034617"/>
    </source>
</evidence>
<dbReference type="FunFam" id="3.40.50.300:FF:000156">
    <property type="entry name" value="ATP-dependent DNA helicase recQ"/>
    <property type="match status" value="1"/>
</dbReference>
<dbReference type="GO" id="GO:0005524">
    <property type="term" value="F:ATP binding"/>
    <property type="evidence" value="ECO:0007669"/>
    <property type="project" value="UniProtKB-KW"/>
</dbReference>
<feature type="region of interest" description="Disordered" evidence="17">
    <location>
        <begin position="1"/>
        <end position="81"/>
    </location>
</feature>
<dbReference type="GO" id="GO:0005737">
    <property type="term" value="C:cytoplasm"/>
    <property type="evidence" value="ECO:0007669"/>
    <property type="project" value="TreeGrafter"/>
</dbReference>
<keyword evidence="5" id="KW-0547">Nucleotide-binding</keyword>
<protein>
    <recommendedName>
        <fullName evidence="16">DNA helicase RecQ</fullName>
        <ecNumber evidence="16">5.6.2.4</ecNumber>
    </recommendedName>
</protein>
<dbReference type="PANTHER" id="PTHR13710:SF105">
    <property type="entry name" value="ATP-DEPENDENT DNA HELICASE Q1"/>
    <property type="match status" value="1"/>
</dbReference>
<dbReference type="CDD" id="cd18794">
    <property type="entry name" value="SF2_C_RecQ"/>
    <property type="match status" value="1"/>
</dbReference>
<dbReference type="SMART" id="SM00956">
    <property type="entry name" value="RQC"/>
    <property type="match status" value="1"/>
</dbReference>
<dbReference type="Pfam" id="PF16124">
    <property type="entry name" value="RecQ_Zn_bind"/>
    <property type="match status" value="1"/>
</dbReference>
<gene>
    <name evidence="21" type="primary">recQ_1</name>
    <name evidence="21" type="ORF">CVS54_00603</name>
</gene>
<dbReference type="RefSeq" id="WP_127011727.1">
    <property type="nucleotide sequence ID" value="NZ_CP031422.1"/>
</dbReference>
<evidence type="ECO:0000256" key="7">
    <source>
        <dbReference type="ARBA" id="ARBA00022801"/>
    </source>
</evidence>
<reference evidence="21 22" key="1">
    <citation type="submission" date="2018-08" db="EMBL/GenBank/DDBJ databases">
        <title>Microbacterium oxydans strain HG3.</title>
        <authorList>
            <person name="ORTET P."/>
        </authorList>
    </citation>
    <scope>NUCLEOTIDE SEQUENCE [LARGE SCALE GENOMIC DNA]</scope>
    <source>
        <strain evidence="21 22">HG3</strain>
    </source>
</reference>
<evidence type="ECO:0000256" key="14">
    <source>
        <dbReference type="ARBA" id="ARBA00023235"/>
    </source>
</evidence>
<keyword evidence="10" id="KW-0067">ATP-binding</keyword>
<keyword evidence="11" id="KW-0238">DNA-binding</keyword>
<evidence type="ECO:0000256" key="10">
    <source>
        <dbReference type="ARBA" id="ARBA00022840"/>
    </source>
</evidence>
<dbReference type="SMART" id="SM00490">
    <property type="entry name" value="HELICc"/>
    <property type="match status" value="1"/>
</dbReference>
<evidence type="ECO:0000256" key="11">
    <source>
        <dbReference type="ARBA" id="ARBA00023125"/>
    </source>
</evidence>
<dbReference type="PROSITE" id="PS51192">
    <property type="entry name" value="HELICASE_ATP_BIND_1"/>
    <property type="match status" value="1"/>
</dbReference>
<organism evidence="21 22">
    <name type="scientific">Microbacterium oxydans</name>
    <dbReference type="NCBI Taxonomy" id="82380"/>
    <lineage>
        <taxon>Bacteria</taxon>
        <taxon>Bacillati</taxon>
        <taxon>Actinomycetota</taxon>
        <taxon>Actinomycetes</taxon>
        <taxon>Micrococcales</taxon>
        <taxon>Microbacteriaceae</taxon>
        <taxon>Microbacterium</taxon>
    </lineage>
</organism>
<dbReference type="InterPro" id="IPR027417">
    <property type="entry name" value="P-loop_NTPase"/>
</dbReference>
<dbReference type="Gene3D" id="1.10.150.80">
    <property type="entry name" value="HRDC domain"/>
    <property type="match status" value="1"/>
</dbReference>
<dbReference type="Gene3D" id="3.40.50.300">
    <property type="entry name" value="P-loop containing nucleotide triphosphate hydrolases"/>
    <property type="match status" value="2"/>
</dbReference>
<comment type="cofactor">
    <cofactor evidence="2">
        <name>Zn(2+)</name>
        <dbReference type="ChEBI" id="CHEBI:29105"/>
    </cofactor>
</comment>
<dbReference type="InterPro" id="IPR032284">
    <property type="entry name" value="RecQ_Zn-bd"/>
</dbReference>
<accession>A0A3Q9J4R3</accession>
<evidence type="ECO:0000256" key="12">
    <source>
        <dbReference type="ARBA" id="ARBA00023172"/>
    </source>
</evidence>
<evidence type="ECO:0000256" key="4">
    <source>
        <dbReference type="ARBA" id="ARBA00022723"/>
    </source>
</evidence>
<dbReference type="PANTHER" id="PTHR13710">
    <property type="entry name" value="DNA HELICASE RECQ FAMILY MEMBER"/>
    <property type="match status" value="1"/>
</dbReference>
<keyword evidence="7 21" id="KW-0378">Hydrolase</keyword>
<evidence type="ECO:0000256" key="8">
    <source>
        <dbReference type="ARBA" id="ARBA00022806"/>
    </source>
</evidence>
<comment type="catalytic activity">
    <reaction evidence="15">
        <text>Couples ATP hydrolysis with the unwinding of duplex DNA by translocating in the 3'-5' direction.</text>
        <dbReference type="EC" id="5.6.2.4"/>
    </reaction>
</comment>
<keyword evidence="13" id="KW-0234">DNA repair</keyword>
<dbReference type="InterPro" id="IPR011545">
    <property type="entry name" value="DEAD/DEAH_box_helicase_dom"/>
</dbReference>
<evidence type="ECO:0000259" key="19">
    <source>
        <dbReference type="PROSITE" id="PS51192"/>
    </source>
</evidence>
<feature type="domain" description="Helicase ATP-binding" evidence="19">
    <location>
        <begin position="106"/>
        <end position="274"/>
    </location>
</feature>
<dbReference type="Gene3D" id="1.10.10.10">
    <property type="entry name" value="Winged helix-like DNA-binding domain superfamily/Winged helix DNA-binding domain"/>
    <property type="match status" value="1"/>
</dbReference>
<dbReference type="GO" id="GO:0046872">
    <property type="term" value="F:metal ion binding"/>
    <property type="evidence" value="ECO:0007669"/>
    <property type="project" value="UniProtKB-KW"/>
</dbReference>
<dbReference type="EMBL" id="CP031422">
    <property type="protein sequence ID" value="AZS39301.1"/>
    <property type="molecule type" value="Genomic_DNA"/>
</dbReference>
<evidence type="ECO:0000313" key="22">
    <source>
        <dbReference type="Proteomes" id="UP000274841"/>
    </source>
</evidence>
<feature type="compositionally biased region" description="Low complexity" evidence="17">
    <location>
        <begin position="51"/>
        <end position="71"/>
    </location>
</feature>
<dbReference type="KEGG" id="moy:CVS54_00603"/>
<dbReference type="GO" id="GO:0009432">
    <property type="term" value="P:SOS response"/>
    <property type="evidence" value="ECO:0007669"/>
    <property type="project" value="UniProtKB-UniRule"/>
</dbReference>
<dbReference type="Pfam" id="PF00570">
    <property type="entry name" value="HRDC"/>
    <property type="match status" value="1"/>
</dbReference>
<evidence type="ECO:0000256" key="6">
    <source>
        <dbReference type="ARBA" id="ARBA00022763"/>
    </source>
</evidence>
<dbReference type="InterPro" id="IPR036388">
    <property type="entry name" value="WH-like_DNA-bd_sf"/>
</dbReference>
<comment type="similarity">
    <text evidence="3">Belongs to the helicase family. RecQ subfamily.</text>
</comment>
<evidence type="ECO:0000256" key="17">
    <source>
        <dbReference type="SAM" id="MobiDB-lite"/>
    </source>
</evidence>
<dbReference type="SMART" id="SM00487">
    <property type="entry name" value="DEXDc"/>
    <property type="match status" value="1"/>
</dbReference>
<dbReference type="Proteomes" id="UP000274841">
    <property type="component" value="Chromosome"/>
</dbReference>
<dbReference type="InterPro" id="IPR010997">
    <property type="entry name" value="HRDC-like_sf"/>
</dbReference>
<evidence type="ECO:0000256" key="5">
    <source>
        <dbReference type="ARBA" id="ARBA00022741"/>
    </source>
</evidence>
<dbReference type="GO" id="GO:0006281">
    <property type="term" value="P:DNA repair"/>
    <property type="evidence" value="ECO:0007669"/>
    <property type="project" value="UniProtKB-KW"/>
</dbReference>
<evidence type="ECO:0000313" key="21">
    <source>
        <dbReference type="EMBL" id="AZS39301.1"/>
    </source>
</evidence>
<dbReference type="GO" id="GO:0043138">
    <property type="term" value="F:3'-5' DNA helicase activity"/>
    <property type="evidence" value="ECO:0007669"/>
    <property type="project" value="UniProtKB-EC"/>
</dbReference>
<dbReference type="Pfam" id="PF00271">
    <property type="entry name" value="Helicase_C"/>
    <property type="match status" value="1"/>
</dbReference>
<dbReference type="SUPFAM" id="SSF52540">
    <property type="entry name" value="P-loop containing nucleoside triphosphate hydrolases"/>
    <property type="match status" value="2"/>
</dbReference>
<dbReference type="InterPro" id="IPR014001">
    <property type="entry name" value="Helicase_ATP-bd"/>
</dbReference>
<dbReference type="InterPro" id="IPR006293">
    <property type="entry name" value="DNA_helicase_ATP-dep_RecQ_bac"/>
</dbReference>
<evidence type="ECO:0000256" key="1">
    <source>
        <dbReference type="ARBA" id="ARBA00001946"/>
    </source>
</evidence>
<dbReference type="PROSITE" id="PS51194">
    <property type="entry name" value="HELICASE_CTER"/>
    <property type="match status" value="1"/>
</dbReference>
<evidence type="ECO:0000256" key="13">
    <source>
        <dbReference type="ARBA" id="ARBA00023204"/>
    </source>
</evidence>
<dbReference type="InterPro" id="IPR001650">
    <property type="entry name" value="Helicase_C-like"/>
</dbReference>
<sequence>MPQTPRDPYADLPYADEPYDDGWESSYPPEPMDWEPQGAGFEPPLDWGQGPVTPVTSSATSSTTSSSTVRPPVERRATPSRYATARDALHTVFGYDDFRGDQAEIVEQVIAGGDAVVLMPTGGGKSITYQVPALVREGTGLVISPLIALMHDQVDALRANGVKAAYLNSTQAIDERREVERAYVAGELDLIYVAPERLSNSQTTALLQRGTLSVIAIDEAHCVSQWGHDFRPDYLTLGDLGERFPGVPRMALTATATAATHKEITERLHLDGAAHFVASFDRPNIQYRIVPKVDPRKQLVQFIRSQPEGAAGIVYALSRKSVEQTATYLAAQGFDALPYHAGLPGEVRAANQARFLREDGVVMVATIAFGMGIDKPDVRFVAHIDLPKSVEGYYQETGRAGRDGEPSVAWMAYGLGDVVQQRRLIDQSPGDRTFKMRMGQHLDAMLALCETVECRRQNLLGYFGQESQPCGNCDTCLDDTETFDGLVPAQKLLSTIVRLKRERNQAFGAGHLIDILRGASTERIRQQDHDKLATYGIGSDLSDQDWRSVVRQLLARGILVAQGDYGTLAPGEQAAGVLRGETAVPLRKDTIGRPTSSGRARKASAADALDAGDRPLFEALRAWRAETAREQGVPAYIVFGDATLRALAEHRPAALADLDGITGIGAKKREAYGEGVLAVIAGA</sequence>
<name>A0A3Q9J4R3_9MICO</name>
<dbReference type="NCBIfam" id="TIGR00614">
    <property type="entry name" value="recQ_fam"/>
    <property type="match status" value="1"/>
</dbReference>
<dbReference type="AlphaFoldDB" id="A0A3Q9J4R3"/>
<dbReference type="SUPFAM" id="SSF47819">
    <property type="entry name" value="HRDC-like"/>
    <property type="match status" value="1"/>
</dbReference>
<feature type="domain" description="Helicase C-terminal" evidence="20">
    <location>
        <begin position="298"/>
        <end position="460"/>
    </location>
</feature>
<dbReference type="GO" id="GO:0030894">
    <property type="term" value="C:replisome"/>
    <property type="evidence" value="ECO:0007669"/>
    <property type="project" value="TreeGrafter"/>
</dbReference>
<comment type="cofactor">
    <cofactor evidence="1">
        <name>Mg(2+)</name>
        <dbReference type="ChEBI" id="CHEBI:18420"/>
    </cofactor>
</comment>
<evidence type="ECO:0000256" key="2">
    <source>
        <dbReference type="ARBA" id="ARBA00001947"/>
    </source>
</evidence>
<dbReference type="EC" id="5.6.2.4" evidence="16"/>
<keyword evidence="14" id="KW-0413">Isomerase</keyword>
<dbReference type="InterPro" id="IPR004589">
    <property type="entry name" value="DNA_helicase_ATP-dep_RecQ"/>
</dbReference>
<dbReference type="GO" id="GO:0016787">
    <property type="term" value="F:hydrolase activity"/>
    <property type="evidence" value="ECO:0007669"/>
    <property type="project" value="UniProtKB-KW"/>
</dbReference>
<dbReference type="FunFam" id="3.40.50.300:FF:000296">
    <property type="entry name" value="ATP-dependent DNA helicase RecQ"/>
    <property type="match status" value="1"/>
</dbReference>
<dbReference type="InterPro" id="IPR018982">
    <property type="entry name" value="RQC_domain"/>
</dbReference>
<dbReference type="PROSITE" id="PS50967">
    <property type="entry name" value="HRDC"/>
    <property type="match status" value="1"/>
</dbReference>
<dbReference type="Pfam" id="PF09382">
    <property type="entry name" value="RQC"/>
    <property type="match status" value="1"/>
</dbReference>
<evidence type="ECO:0000256" key="3">
    <source>
        <dbReference type="ARBA" id="ARBA00005446"/>
    </source>
</evidence>
<evidence type="ECO:0000259" key="20">
    <source>
        <dbReference type="PROSITE" id="PS51194"/>
    </source>
</evidence>
<dbReference type="InterPro" id="IPR002121">
    <property type="entry name" value="HRDC_dom"/>
</dbReference>
<dbReference type="InterPro" id="IPR044876">
    <property type="entry name" value="HRDC_dom_sf"/>
</dbReference>
<dbReference type="GO" id="GO:0003677">
    <property type="term" value="F:DNA binding"/>
    <property type="evidence" value="ECO:0007669"/>
    <property type="project" value="UniProtKB-KW"/>
</dbReference>
<proteinExistence type="inferred from homology"/>
<dbReference type="Pfam" id="PF00270">
    <property type="entry name" value="DEAD"/>
    <property type="match status" value="1"/>
</dbReference>